<proteinExistence type="predicted"/>
<gene>
    <name evidence="2" type="ORF">GCM10010470_35940</name>
</gene>
<protein>
    <recommendedName>
        <fullName evidence="4">Secreted protein</fullName>
    </recommendedName>
</protein>
<evidence type="ECO:0000313" key="2">
    <source>
        <dbReference type="EMBL" id="GAA2797551.1"/>
    </source>
</evidence>
<evidence type="ECO:0008006" key="4">
    <source>
        <dbReference type="Google" id="ProtNLM"/>
    </source>
</evidence>
<dbReference type="EMBL" id="BAAAUX010000014">
    <property type="protein sequence ID" value="GAA2797551.1"/>
    <property type="molecule type" value="Genomic_DNA"/>
</dbReference>
<reference evidence="2 3" key="1">
    <citation type="journal article" date="2019" name="Int. J. Syst. Evol. Microbiol.">
        <title>The Global Catalogue of Microorganisms (GCM) 10K type strain sequencing project: providing services to taxonomists for standard genome sequencing and annotation.</title>
        <authorList>
            <consortium name="The Broad Institute Genomics Platform"/>
            <consortium name="The Broad Institute Genome Sequencing Center for Infectious Disease"/>
            <person name="Wu L."/>
            <person name="Ma J."/>
        </authorList>
    </citation>
    <scope>NUCLEOTIDE SEQUENCE [LARGE SCALE GENOMIC DNA]</scope>
    <source>
        <strain evidence="2 3">JCM 9383</strain>
    </source>
</reference>
<name>A0ABN3VFF4_9PSEU</name>
<organism evidence="2 3">
    <name type="scientific">Saccharopolyspora taberi</name>
    <dbReference type="NCBI Taxonomy" id="60895"/>
    <lineage>
        <taxon>Bacteria</taxon>
        <taxon>Bacillati</taxon>
        <taxon>Actinomycetota</taxon>
        <taxon>Actinomycetes</taxon>
        <taxon>Pseudonocardiales</taxon>
        <taxon>Pseudonocardiaceae</taxon>
        <taxon>Saccharopolyspora</taxon>
    </lineage>
</organism>
<feature type="region of interest" description="Disordered" evidence="1">
    <location>
        <begin position="31"/>
        <end position="103"/>
    </location>
</feature>
<comment type="caution">
    <text evidence="2">The sequence shown here is derived from an EMBL/GenBank/DDBJ whole genome shotgun (WGS) entry which is preliminary data.</text>
</comment>
<feature type="compositionally biased region" description="Basic and acidic residues" evidence="1">
    <location>
        <begin position="63"/>
        <end position="77"/>
    </location>
</feature>
<sequence>MSERKCPSVALDPVVALAPMVIGCCRCPGWTSVSSGNGSNRSRMDATITPKSEQERPVAPGRPDPRQKRLPRPDQPRKPLMVSTTKYPSAARNPAVKPTPDHP</sequence>
<dbReference type="Proteomes" id="UP001500979">
    <property type="component" value="Unassembled WGS sequence"/>
</dbReference>
<accession>A0ABN3VFF4</accession>
<dbReference type="PROSITE" id="PS51257">
    <property type="entry name" value="PROKAR_LIPOPROTEIN"/>
    <property type="match status" value="1"/>
</dbReference>
<evidence type="ECO:0000313" key="3">
    <source>
        <dbReference type="Proteomes" id="UP001500979"/>
    </source>
</evidence>
<keyword evidence="3" id="KW-1185">Reference proteome</keyword>
<evidence type="ECO:0000256" key="1">
    <source>
        <dbReference type="SAM" id="MobiDB-lite"/>
    </source>
</evidence>